<reference evidence="2 3" key="1">
    <citation type="submission" date="2016-10" db="EMBL/GenBank/DDBJ databases">
        <authorList>
            <person name="Varghese N."/>
            <person name="Submissions S."/>
        </authorList>
    </citation>
    <scope>NUCLEOTIDE SEQUENCE [LARGE SCALE GENOMIC DNA]</scope>
    <source>
        <strain evidence="2 3">DSM 26672</strain>
    </source>
</reference>
<dbReference type="InterPro" id="IPR002925">
    <property type="entry name" value="Dienelactn_hydro"/>
</dbReference>
<keyword evidence="3" id="KW-1185">Reference proteome</keyword>
<dbReference type="Pfam" id="PF01738">
    <property type="entry name" value="DLH"/>
    <property type="match status" value="1"/>
</dbReference>
<dbReference type="PANTHER" id="PTHR46623">
    <property type="entry name" value="CARBOXYMETHYLENEBUTENOLIDASE-RELATED"/>
    <property type="match status" value="1"/>
</dbReference>
<organism evidence="2 3">
    <name type="scientific">Bosea robiniae</name>
    <dbReference type="NCBI Taxonomy" id="1036780"/>
    <lineage>
        <taxon>Bacteria</taxon>
        <taxon>Pseudomonadati</taxon>
        <taxon>Pseudomonadota</taxon>
        <taxon>Alphaproteobacteria</taxon>
        <taxon>Hyphomicrobiales</taxon>
        <taxon>Boseaceae</taxon>
        <taxon>Bosea</taxon>
    </lineage>
</organism>
<evidence type="ECO:0000313" key="2">
    <source>
        <dbReference type="EMBL" id="SDH31708.1"/>
    </source>
</evidence>
<dbReference type="Gene3D" id="3.40.50.1820">
    <property type="entry name" value="alpha/beta hydrolase"/>
    <property type="match status" value="1"/>
</dbReference>
<comment type="caution">
    <text evidence="2">The sequence shown here is derived from an EMBL/GenBank/DDBJ whole genome shotgun (WGS) entry which is preliminary data.</text>
</comment>
<dbReference type="Proteomes" id="UP000199468">
    <property type="component" value="Unassembled WGS sequence"/>
</dbReference>
<dbReference type="InterPro" id="IPR051049">
    <property type="entry name" value="Dienelactone_hydrolase-like"/>
</dbReference>
<accession>A0ABY0P4Q8</accession>
<dbReference type="PANTHER" id="PTHR46623:SF6">
    <property type="entry name" value="ALPHA_BETA-HYDROLASES SUPERFAMILY PROTEIN"/>
    <property type="match status" value="1"/>
</dbReference>
<protein>
    <submittedName>
        <fullName evidence="2">Carboxymethylenebutenolidase</fullName>
    </submittedName>
</protein>
<dbReference type="RefSeq" id="WP_162766131.1">
    <property type="nucleotide sequence ID" value="NZ_FNBZ01000008.1"/>
</dbReference>
<feature type="domain" description="Dienelactone hydrolase" evidence="1">
    <location>
        <begin position="81"/>
        <end position="179"/>
    </location>
</feature>
<evidence type="ECO:0000259" key="1">
    <source>
        <dbReference type="Pfam" id="PF01738"/>
    </source>
</evidence>
<sequence>MDRRHFVAGAGATIVSGPAQASVAVDRFGPSVSGGSVILLYGSDGLTNSGRYQFAANMIAGAGYSVLLPRYFEATGDQRARYGEIKSKFPVWLEAIETITGDQQARFAVVGFSLGGALALALAGRDRRIKAVVDFFGFLPPGLERASLPPMLILHGDADRVVPVSNAGAIERLVKSNGALSKAISIPAKDMVSPWRAGPMRSRGHKLFCASTSDDRVGGAFVEDRDL</sequence>
<gene>
    <name evidence="2" type="ORF">SAMN05421844_10818</name>
</gene>
<dbReference type="InterPro" id="IPR029058">
    <property type="entry name" value="AB_hydrolase_fold"/>
</dbReference>
<dbReference type="SUPFAM" id="SSF53474">
    <property type="entry name" value="alpha/beta-Hydrolases"/>
    <property type="match status" value="1"/>
</dbReference>
<name>A0ABY0P4Q8_9HYPH</name>
<proteinExistence type="predicted"/>
<dbReference type="EMBL" id="FNBZ01000008">
    <property type="protein sequence ID" value="SDH31708.1"/>
    <property type="molecule type" value="Genomic_DNA"/>
</dbReference>
<evidence type="ECO:0000313" key="3">
    <source>
        <dbReference type="Proteomes" id="UP000199468"/>
    </source>
</evidence>